<dbReference type="Proteomes" id="UP001595872">
    <property type="component" value="Unassembled WGS sequence"/>
</dbReference>
<evidence type="ECO:0000313" key="2">
    <source>
        <dbReference type="EMBL" id="MFC4910851.1"/>
    </source>
</evidence>
<reference evidence="3" key="1">
    <citation type="journal article" date="2019" name="Int. J. Syst. Evol. Microbiol.">
        <title>The Global Catalogue of Microorganisms (GCM) 10K type strain sequencing project: providing services to taxonomists for standard genome sequencing and annotation.</title>
        <authorList>
            <consortium name="The Broad Institute Genomics Platform"/>
            <consortium name="The Broad Institute Genome Sequencing Center for Infectious Disease"/>
            <person name="Wu L."/>
            <person name="Ma J."/>
        </authorList>
    </citation>
    <scope>NUCLEOTIDE SEQUENCE [LARGE SCALE GENOMIC DNA]</scope>
    <source>
        <strain evidence="3">KLKA75</strain>
    </source>
</reference>
<feature type="compositionally biased region" description="Basic and acidic residues" evidence="1">
    <location>
        <begin position="88"/>
        <end position="97"/>
    </location>
</feature>
<dbReference type="EMBL" id="JBHSIT010000008">
    <property type="protein sequence ID" value="MFC4910851.1"/>
    <property type="molecule type" value="Genomic_DNA"/>
</dbReference>
<dbReference type="RefSeq" id="WP_378259505.1">
    <property type="nucleotide sequence ID" value="NZ_JBHSIT010000008.1"/>
</dbReference>
<evidence type="ECO:0000313" key="3">
    <source>
        <dbReference type="Proteomes" id="UP001595872"/>
    </source>
</evidence>
<comment type="caution">
    <text evidence="2">The sequence shown here is derived from an EMBL/GenBank/DDBJ whole genome shotgun (WGS) entry which is preliminary data.</text>
</comment>
<accession>A0ABV9U691</accession>
<proteinExistence type="predicted"/>
<evidence type="ECO:0008006" key="4">
    <source>
        <dbReference type="Google" id="ProtNLM"/>
    </source>
</evidence>
<name>A0ABV9U691_9ACTN</name>
<protein>
    <recommendedName>
        <fullName evidence="4">Transposase</fullName>
    </recommendedName>
</protein>
<sequence>MFWRKQRQALERLHPLHRQLVEEHRFSATLPATDWSALVASLARHEQSIKRHKWRLPAQAHAVVVPMLRILQEDMEPGAPLGVTADLRGPRVADKRGPSRRLPVQRPVRSATETVFTDPWFVARAELRDGSVLDVAVVERLRVRNVVKTSRSGKTKHKSKSKTVRVVQATRRLPKGMPVRRPEPPAPPWLAVRVQQKDNGRTVLRSSAKLRPGADADAPAQILTVTGELFRWTPAAPPASAASAPAPRRTR</sequence>
<evidence type="ECO:0000256" key="1">
    <source>
        <dbReference type="SAM" id="MobiDB-lite"/>
    </source>
</evidence>
<keyword evidence="3" id="KW-1185">Reference proteome</keyword>
<organism evidence="2 3">
    <name type="scientific">Actinomadura gamaensis</name>
    <dbReference type="NCBI Taxonomy" id="1763541"/>
    <lineage>
        <taxon>Bacteria</taxon>
        <taxon>Bacillati</taxon>
        <taxon>Actinomycetota</taxon>
        <taxon>Actinomycetes</taxon>
        <taxon>Streptosporangiales</taxon>
        <taxon>Thermomonosporaceae</taxon>
        <taxon>Actinomadura</taxon>
    </lineage>
</organism>
<feature type="region of interest" description="Disordered" evidence="1">
    <location>
        <begin position="81"/>
        <end position="106"/>
    </location>
</feature>
<gene>
    <name evidence="2" type="ORF">ACFPCY_26305</name>
</gene>